<dbReference type="PANTHER" id="PTHR30578">
    <property type="entry name" value="ELECTRON TRANSPORT COMPLEX PROTEIN RNFD"/>
    <property type="match status" value="1"/>
</dbReference>
<organism evidence="10 11">
    <name type="scientific">Candidatus Woykebacteria bacterium RIFCSPHIGHO2_01_FULL_39_12</name>
    <dbReference type="NCBI Taxonomy" id="1802599"/>
    <lineage>
        <taxon>Bacteria</taxon>
        <taxon>Candidatus Woykeibacteriota</taxon>
    </lineage>
</organism>
<feature type="transmembrane region" description="Helical" evidence="9">
    <location>
        <begin position="150"/>
        <end position="167"/>
    </location>
</feature>
<evidence type="ECO:0000256" key="4">
    <source>
        <dbReference type="ARBA" id="ARBA00022643"/>
    </source>
</evidence>
<dbReference type="AlphaFoldDB" id="A0A1G1WHK9"/>
<evidence type="ECO:0000256" key="7">
    <source>
        <dbReference type="ARBA" id="ARBA00022989"/>
    </source>
</evidence>
<feature type="transmembrane region" description="Helical" evidence="9">
    <location>
        <begin position="204"/>
        <end position="221"/>
    </location>
</feature>
<accession>A0A1G1WHK9</accession>
<evidence type="ECO:0000256" key="5">
    <source>
        <dbReference type="ARBA" id="ARBA00022692"/>
    </source>
</evidence>
<keyword evidence="3" id="KW-0285">Flavoprotein</keyword>
<sequence>MKIPKKLTHKNIILIELVGLGIIALRFTPFSEIWLQVLIAVFTSAILDICLIWYRKKLFYFPDSAIITSLIISYLLAPNTIWYITVIATSAAITSKHFINLGNRHIFNPANLGILIAATFLGANITWWGASDPFILIIFGLYLAYRMRRFLLPGIFLIVYFVLLFITTPNPDVPSLFLVDFAVFFFVFIMLPEPQTSPVYKNSRYIYAGLTALLAVIFSLLSVKVPFNSALFFANLVTPIIHNLEKRKK</sequence>
<keyword evidence="1" id="KW-0813">Transport</keyword>
<keyword evidence="8 9" id="KW-0472">Membrane</keyword>
<dbReference type="GO" id="GO:0055085">
    <property type="term" value="P:transmembrane transport"/>
    <property type="evidence" value="ECO:0007669"/>
    <property type="project" value="InterPro"/>
</dbReference>
<feature type="transmembrane region" description="Helical" evidence="9">
    <location>
        <begin position="12"/>
        <end position="27"/>
    </location>
</feature>
<comment type="caution">
    <text evidence="10">The sequence shown here is derived from an EMBL/GenBank/DDBJ whole genome shotgun (WGS) entry which is preliminary data.</text>
</comment>
<dbReference type="InterPro" id="IPR004338">
    <property type="entry name" value="NqrB/RnfD"/>
</dbReference>
<evidence type="ECO:0000256" key="8">
    <source>
        <dbReference type="ARBA" id="ARBA00023136"/>
    </source>
</evidence>
<evidence type="ECO:0000256" key="6">
    <source>
        <dbReference type="ARBA" id="ARBA00022967"/>
    </source>
</evidence>
<keyword evidence="7 9" id="KW-1133">Transmembrane helix</keyword>
<dbReference type="EMBL" id="MHCV01000038">
    <property type="protein sequence ID" value="OGY27192.1"/>
    <property type="molecule type" value="Genomic_DNA"/>
</dbReference>
<dbReference type="Proteomes" id="UP000177900">
    <property type="component" value="Unassembled WGS sequence"/>
</dbReference>
<feature type="transmembrane region" description="Helical" evidence="9">
    <location>
        <begin position="113"/>
        <end position="143"/>
    </location>
</feature>
<keyword evidence="5 9" id="KW-0812">Transmembrane</keyword>
<reference evidence="10 11" key="1">
    <citation type="journal article" date="2016" name="Nat. Commun.">
        <title>Thousands of microbial genomes shed light on interconnected biogeochemical processes in an aquifer system.</title>
        <authorList>
            <person name="Anantharaman K."/>
            <person name="Brown C.T."/>
            <person name="Hug L.A."/>
            <person name="Sharon I."/>
            <person name="Castelle C.J."/>
            <person name="Probst A.J."/>
            <person name="Thomas B.C."/>
            <person name="Singh A."/>
            <person name="Wilkins M.J."/>
            <person name="Karaoz U."/>
            <person name="Brodie E.L."/>
            <person name="Williams K.H."/>
            <person name="Hubbard S.S."/>
            <person name="Banfield J.F."/>
        </authorList>
    </citation>
    <scope>NUCLEOTIDE SEQUENCE [LARGE SCALE GENOMIC DNA]</scope>
</reference>
<protein>
    <submittedName>
        <fullName evidence="10">Uncharacterized protein</fullName>
    </submittedName>
</protein>
<evidence type="ECO:0000256" key="3">
    <source>
        <dbReference type="ARBA" id="ARBA00022630"/>
    </source>
</evidence>
<keyword evidence="4" id="KW-0288">FMN</keyword>
<dbReference type="GO" id="GO:0005886">
    <property type="term" value="C:plasma membrane"/>
    <property type="evidence" value="ECO:0007669"/>
    <property type="project" value="TreeGrafter"/>
</dbReference>
<keyword evidence="2" id="KW-0597">Phosphoprotein</keyword>
<evidence type="ECO:0000313" key="10">
    <source>
        <dbReference type="EMBL" id="OGY27192.1"/>
    </source>
</evidence>
<feature type="transmembrane region" description="Helical" evidence="9">
    <location>
        <begin position="173"/>
        <end position="192"/>
    </location>
</feature>
<evidence type="ECO:0000256" key="1">
    <source>
        <dbReference type="ARBA" id="ARBA00022448"/>
    </source>
</evidence>
<evidence type="ECO:0000256" key="9">
    <source>
        <dbReference type="SAM" id="Phobius"/>
    </source>
</evidence>
<proteinExistence type="predicted"/>
<keyword evidence="6" id="KW-1278">Translocase</keyword>
<name>A0A1G1WHK9_9BACT</name>
<evidence type="ECO:0000313" key="11">
    <source>
        <dbReference type="Proteomes" id="UP000177900"/>
    </source>
</evidence>
<gene>
    <name evidence="10" type="ORF">A2864_01555</name>
</gene>
<feature type="transmembrane region" description="Helical" evidence="9">
    <location>
        <begin position="33"/>
        <end position="54"/>
    </location>
</feature>
<evidence type="ECO:0000256" key="2">
    <source>
        <dbReference type="ARBA" id="ARBA00022553"/>
    </source>
</evidence>
<dbReference type="PANTHER" id="PTHR30578:SF0">
    <property type="entry name" value="ION-TRANSLOCATING OXIDOREDUCTASE COMPLEX SUBUNIT D"/>
    <property type="match status" value="1"/>
</dbReference>
<feature type="transmembrane region" description="Helical" evidence="9">
    <location>
        <begin position="66"/>
        <end position="93"/>
    </location>
</feature>